<accession>A0A1G9MK84</accession>
<evidence type="ECO:0000313" key="2">
    <source>
        <dbReference type="Proteomes" id="UP000198901"/>
    </source>
</evidence>
<protein>
    <submittedName>
        <fullName evidence="1">Uncharacterized protein</fullName>
    </submittedName>
</protein>
<dbReference type="RefSeq" id="WP_176785492.1">
    <property type="nucleotide sequence ID" value="NZ_FNGS01000003.1"/>
</dbReference>
<reference evidence="1 2" key="1">
    <citation type="submission" date="2016-10" db="EMBL/GenBank/DDBJ databases">
        <authorList>
            <person name="de Groot N.N."/>
        </authorList>
    </citation>
    <scope>NUCLEOTIDE SEQUENCE [LARGE SCALE GENOMIC DNA]</scope>
    <source>
        <strain evidence="1 2">DSM 21668</strain>
    </source>
</reference>
<evidence type="ECO:0000313" key="1">
    <source>
        <dbReference type="EMBL" id="SDL74692.1"/>
    </source>
</evidence>
<sequence length="52" mass="5949">MKTQAEQPKRLSDGKVIIDHALDEMYAGKVLFPKKHTHAREMIEKHGLPPVK</sequence>
<dbReference type="EMBL" id="FNGS01000003">
    <property type="protein sequence ID" value="SDL74692.1"/>
    <property type="molecule type" value="Genomic_DNA"/>
</dbReference>
<gene>
    <name evidence="1" type="ORF">SAMN04488090_1641</name>
</gene>
<dbReference type="Proteomes" id="UP000198901">
    <property type="component" value="Unassembled WGS sequence"/>
</dbReference>
<proteinExistence type="predicted"/>
<name>A0A1G9MK84_9BACT</name>
<dbReference type="STRING" id="563176.SAMN04488090_1641"/>
<organism evidence="1 2">
    <name type="scientific">Siphonobacter aquaeclarae</name>
    <dbReference type="NCBI Taxonomy" id="563176"/>
    <lineage>
        <taxon>Bacteria</taxon>
        <taxon>Pseudomonadati</taxon>
        <taxon>Bacteroidota</taxon>
        <taxon>Cytophagia</taxon>
        <taxon>Cytophagales</taxon>
        <taxon>Cytophagaceae</taxon>
        <taxon>Siphonobacter</taxon>
    </lineage>
</organism>
<keyword evidence="2" id="KW-1185">Reference proteome</keyword>
<dbReference type="AlphaFoldDB" id="A0A1G9MK84"/>